<sequence>MSDPRDRFDIAHLARVELLSPKPQETEDFFTRFLGMYVTHREGQSVYLRGYEDPYQWSLKITEAPQAGLGHAALRTSSPDALERRAHSLRNGNVEGNWQENEYGYGKTFAYQSPDGHNLELLWEVEKYQAPPELRSKILTRPSKKPLQGIPVKRIDHLNLLSSDVTAVKNSFEQHLGFQTRERVVDGEVEIGAWMSTNLLGHEIACLRDAQGERGKLHHVAFYYGTGQHNIDAAEMFRDYDIRIEAGPDKHGITQAQFLYVFEPGGNRIELFGEPGILQLEPDYETRTWLMEDIDTGLAIGGAKLPFETYFTYGTPSKLSIEEHIDTYLAGPPAAAVDAVPDAVEASSATANAPVS</sequence>
<proteinExistence type="predicted"/>
<dbReference type="RefSeq" id="WP_060654256.1">
    <property type="nucleotide sequence ID" value="NZ_AZXY01000014.1"/>
</dbReference>
<evidence type="ECO:0000259" key="1">
    <source>
        <dbReference type="PROSITE" id="PS51819"/>
    </source>
</evidence>
<comment type="caution">
    <text evidence="2">The sequence shown here is derived from an EMBL/GenBank/DDBJ whole genome shotgun (WGS) entry which is preliminary data.</text>
</comment>
<keyword evidence="2" id="KW-0223">Dioxygenase</keyword>
<feature type="domain" description="VOC" evidence="1">
    <location>
        <begin position="12"/>
        <end position="124"/>
    </location>
</feature>
<dbReference type="InterPro" id="IPR029068">
    <property type="entry name" value="Glyas_Bleomycin-R_OHBP_Dase"/>
</dbReference>
<keyword evidence="2" id="KW-0560">Oxidoreductase</keyword>
<dbReference type="InterPro" id="IPR037523">
    <property type="entry name" value="VOC_core"/>
</dbReference>
<evidence type="ECO:0000313" key="3">
    <source>
        <dbReference type="Proteomes" id="UP000053060"/>
    </source>
</evidence>
<dbReference type="PATRIC" id="fig|1441730.3.peg.4744"/>
<dbReference type="InterPro" id="IPR004360">
    <property type="entry name" value="Glyas_Fos-R_dOase_dom"/>
</dbReference>
<dbReference type="Proteomes" id="UP000053060">
    <property type="component" value="Unassembled WGS sequence"/>
</dbReference>
<dbReference type="SUPFAM" id="SSF54593">
    <property type="entry name" value="Glyoxalase/Bleomycin resistance protein/Dihydroxybiphenyl dioxygenase"/>
    <property type="match status" value="1"/>
</dbReference>
<dbReference type="AlphaFoldDB" id="A0A0V9UFK0"/>
<feature type="domain" description="VOC" evidence="1">
    <location>
        <begin position="154"/>
        <end position="274"/>
    </location>
</feature>
<reference evidence="3" key="1">
    <citation type="submission" date="2015-01" db="EMBL/GenBank/DDBJ databases">
        <title>Draft genome sequence of Rhodococcus pyridinivorans strain KG-16, a hydrocarbon-degrading bacterium.</title>
        <authorList>
            <person name="Aggarwal R.K."/>
            <person name="Dawar C."/>
        </authorList>
    </citation>
    <scope>NUCLEOTIDE SEQUENCE [LARGE SCALE GENOMIC DNA]</scope>
    <source>
        <strain evidence="3">KG-16</strain>
    </source>
</reference>
<gene>
    <name evidence="2" type="ORF">Z045_22680</name>
</gene>
<reference evidence="2 3" key="2">
    <citation type="journal article" date="2016" name="Genome Announc.">
        <title>Draft Genome Sequence of a Versatile Hydrocarbon-Degrading Bacterium, Rhodococcus pyridinivorans Strain KG-16, Collected from Oil Fields in India.</title>
        <authorList>
            <person name="Aggarwal R.K."/>
            <person name="Dawar C."/>
            <person name="Phanindranath R."/>
            <person name="Mutnuri L."/>
            <person name="Dayal A.M."/>
        </authorList>
    </citation>
    <scope>NUCLEOTIDE SEQUENCE [LARGE SCALE GENOMIC DNA]</scope>
    <source>
        <strain evidence="2 3">KG-16</strain>
    </source>
</reference>
<dbReference type="EMBL" id="AZXY01000014">
    <property type="protein sequence ID" value="KSZ56604.1"/>
    <property type="molecule type" value="Genomic_DNA"/>
</dbReference>
<name>A0A0V9UFK0_9NOCA</name>
<protein>
    <submittedName>
        <fullName evidence="2">Catechol 1,2-dioxygenase</fullName>
    </submittedName>
</protein>
<evidence type="ECO:0000313" key="2">
    <source>
        <dbReference type="EMBL" id="KSZ56604.1"/>
    </source>
</evidence>
<dbReference type="CDD" id="cd09013">
    <property type="entry name" value="BphC-JF8_N_like"/>
    <property type="match status" value="1"/>
</dbReference>
<dbReference type="Pfam" id="PF00903">
    <property type="entry name" value="Glyoxalase"/>
    <property type="match status" value="2"/>
</dbReference>
<dbReference type="Gene3D" id="3.10.180.10">
    <property type="entry name" value="2,3-Dihydroxybiphenyl 1,2-Dioxygenase, domain 1"/>
    <property type="match status" value="2"/>
</dbReference>
<accession>A0A0V9UFK0</accession>
<dbReference type="GO" id="GO:0051213">
    <property type="term" value="F:dioxygenase activity"/>
    <property type="evidence" value="ECO:0007669"/>
    <property type="project" value="UniProtKB-KW"/>
</dbReference>
<dbReference type="PROSITE" id="PS51819">
    <property type="entry name" value="VOC"/>
    <property type="match status" value="2"/>
</dbReference>
<organism evidence="2 3">
    <name type="scientific">Rhodococcus pyridinivorans KG-16</name>
    <dbReference type="NCBI Taxonomy" id="1441730"/>
    <lineage>
        <taxon>Bacteria</taxon>
        <taxon>Bacillati</taxon>
        <taxon>Actinomycetota</taxon>
        <taxon>Actinomycetes</taxon>
        <taxon>Mycobacteriales</taxon>
        <taxon>Nocardiaceae</taxon>
        <taxon>Rhodococcus</taxon>
    </lineage>
</organism>